<proteinExistence type="predicted"/>
<organism evidence="3 4">
    <name type="scientific">Arxiozyma heterogenica</name>
    <dbReference type="NCBI Taxonomy" id="278026"/>
    <lineage>
        <taxon>Eukaryota</taxon>
        <taxon>Fungi</taxon>
        <taxon>Dikarya</taxon>
        <taxon>Ascomycota</taxon>
        <taxon>Saccharomycotina</taxon>
        <taxon>Saccharomycetes</taxon>
        <taxon>Saccharomycetales</taxon>
        <taxon>Saccharomycetaceae</taxon>
        <taxon>Arxiozyma</taxon>
    </lineage>
</organism>
<dbReference type="EMBL" id="JAWIZZ010000064">
    <property type="protein sequence ID" value="KAK5773853.1"/>
    <property type="molecule type" value="Genomic_DNA"/>
</dbReference>
<gene>
    <name evidence="3" type="ORF">RI543_004909</name>
</gene>
<evidence type="ECO:0000259" key="2">
    <source>
        <dbReference type="Pfam" id="PF10338"/>
    </source>
</evidence>
<dbReference type="Pfam" id="PF10338">
    <property type="entry name" value="YBL028C_N"/>
    <property type="match status" value="1"/>
</dbReference>
<name>A0AAN7WKA2_9SACH</name>
<feature type="compositionally biased region" description="Basic and acidic residues" evidence="1">
    <location>
        <begin position="71"/>
        <end position="80"/>
    </location>
</feature>
<dbReference type="AlphaFoldDB" id="A0AAN7WKA2"/>
<evidence type="ECO:0000256" key="1">
    <source>
        <dbReference type="SAM" id="MobiDB-lite"/>
    </source>
</evidence>
<dbReference type="GO" id="GO:0030687">
    <property type="term" value="C:preribosome, large subunit precursor"/>
    <property type="evidence" value="ECO:0007669"/>
    <property type="project" value="TreeGrafter"/>
</dbReference>
<evidence type="ECO:0000313" key="3">
    <source>
        <dbReference type="EMBL" id="KAK5773853.1"/>
    </source>
</evidence>
<dbReference type="Proteomes" id="UP001306508">
    <property type="component" value="Unassembled WGS sequence"/>
</dbReference>
<feature type="domain" description="DUF2423" evidence="2">
    <location>
        <begin position="1"/>
        <end position="44"/>
    </location>
</feature>
<dbReference type="PANTHER" id="PTHR28219">
    <property type="entry name" value="UPF0642 PROTEIN YBL028C"/>
    <property type="match status" value="1"/>
</dbReference>
<dbReference type="InterPro" id="IPR019434">
    <property type="entry name" value="DUF2423"/>
</dbReference>
<protein>
    <recommendedName>
        <fullName evidence="2">DUF2423 domain-containing protein</fullName>
    </recommendedName>
</protein>
<evidence type="ECO:0000313" key="4">
    <source>
        <dbReference type="Proteomes" id="UP001306508"/>
    </source>
</evidence>
<sequence>MAKSLRAKSCLKAKSVKRKDEFQNAVNARELRISEKLKQDLINQKLKELKSKNGTDGESNEPAMEIDDLASLEKKEETKTQKISTSGWRDARHLNYKRAKKMKKNKKKGSFTRF</sequence>
<comment type="caution">
    <text evidence="3">The sequence shown here is derived from an EMBL/GenBank/DDBJ whole genome shotgun (WGS) entry which is preliminary data.</text>
</comment>
<feature type="region of interest" description="Disordered" evidence="1">
    <location>
        <begin position="48"/>
        <end position="90"/>
    </location>
</feature>
<accession>A0AAN7WKA2</accession>
<keyword evidence="4" id="KW-1185">Reference proteome</keyword>
<reference evidence="4" key="1">
    <citation type="submission" date="2023-07" db="EMBL/GenBank/DDBJ databases">
        <title>A draft genome of Kazachstania heterogenica Y-27499.</title>
        <authorList>
            <person name="Donic C."/>
            <person name="Kralova J.S."/>
            <person name="Fidel L."/>
            <person name="Ben-Dor S."/>
            <person name="Jung S."/>
        </authorList>
    </citation>
    <scope>NUCLEOTIDE SEQUENCE [LARGE SCALE GENOMIC DNA]</scope>
    <source>
        <strain evidence="4">Y27499</strain>
    </source>
</reference>
<dbReference type="PANTHER" id="PTHR28219:SF1">
    <property type="entry name" value="UPF0642 PROTEIN YBL028C"/>
    <property type="match status" value="1"/>
</dbReference>